<name>A0A5A7PB11_STRAF</name>
<reference evidence="2" key="1">
    <citation type="journal article" date="2019" name="Curr. Biol.">
        <title>Genome Sequence of Striga asiatica Provides Insight into the Evolution of Plant Parasitism.</title>
        <authorList>
            <person name="Yoshida S."/>
            <person name="Kim S."/>
            <person name="Wafula E.K."/>
            <person name="Tanskanen J."/>
            <person name="Kim Y.M."/>
            <person name="Honaas L."/>
            <person name="Yang Z."/>
            <person name="Spallek T."/>
            <person name="Conn C.E."/>
            <person name="Ichihashi Y."/>
            <person name="Cheong K."/>
            <person name="Cui S."/>
            <person name="Der J.P."/>
            <person name="Gundlach H."/>
            <person name="Jiao Y."/>
            <person name="Hori C."/>
            <person name="Ishida J.K."/>
            <person name="Kasahara H."/>
            <person name="Kiba T."/>
            <person name="Kim M.S."/>
            <person name="Koo N."/>
            <person name="Laohavisit A."/>
            <person name="Lee Y.H."/>
            <person name="Lumba S."/>
            <person name="McCourt P."/>
            <person name="Mortimer J.C."/>
            <person name="Mutuku J.M."/>
            <person name="Nomura T."/>
            <person name="Sasaki-Sekimoto Y."/>
            <person name="Seto Y."/>
            <person name="Wang Y."/>
            <person name="Wakatake T."/>
            <person name="Sakakibara H."/>
            <person name="Demura T."/>
            <person name="Yamaguchi S."/>
            <person name="Yoneyama K."/>
            <person name="Manabe R.I."/>
            <person name="Nelson D.C."/>
            <person name="Schulman A.H."/>
            <person name="Timko M.P."/>
            <person name="dePamphilis C.W."/>
            <person name="Choi D."/>
            <person name="Shirasu K."/>
        </authorList>
    </citation>
    <scope>NUCLEOTIDE SEQUENCE [LARGE SCALE GENOMIC DNA]</scope>
    <source>
        <strain evidence="2">cv. UVA1</strain>
    </source>
</reference>
<protein>
    <submittedName>
        <fullName evidence="1">Peptidase M20/M25/M40 family protein</fullName>
    </submittedName>
</protein>
<comment type="caution">
    <text evidence="1">The sequence shown here is derived from an EMBL/GenBank/DDBJ whole genome shotgun (WGS) entry which is preliminary data.</text>
</comment>
<proteinExistence type="predicted"/>
<dbReference type="EMBL" id="BKCP01004113">
    <property type="protein sequence ID" value="GER29607.1"/>
    <property type="molecule type" value="Genomic_DNA"/>
</dbReference>
<dbReference type="Proteomes" id="UP000325081">
    <property type="component" value="Unassembled WGS sequence"/>
</dbReference>
<organism evidence="1 2">
    <name type="scientific">Striga asiatica</name>
    <name type="common">Asiatic witchweed</name>
    <name type="synonym">Buchnera asiatica</name>
    <dbReference type="NCBI Taxonomy" id="4170"/>
    <lineage>
        <taxon>Eukaryota</taxon>
        <taxon>Viridiplantae</taxon>
        <taxon>Streptophyta</taxon>
        <taxon>Embryophyta</taxon>
        <taxon>Tracheophyta</taxon>
        <taxon>Spermatophyta</taxon>
        <taxon>Magnoliopsida</taxon>
        <taxon>eudicotyledons</taxon>
        <taxon>Gunneridae</taxon>
        <taxon>Pentapetalae</taxon>
        <taxon>asterids</taxon>
        <taxon>lamiids</taxon>
        <taxon>Lamiales</taxon>
        <taxon>Orobanchaceae</taxon>
        <taxon>Buchnereae</taxon>
        <taxon>Striga</taxon>
    </lineage>
</organism>
<accession>A0A5A7PB11</accession>
<evidence type="ECO:0000313" key="2">
    <source>
        <dbReference type="Proteomes" id="UP000325081"/>
    </source>
</evidence>
<keyword evidence="2" id="KW-1185">Reference proteome</keyword>
<evidence type="ECO:0000313" key="1">
    <source>
        <dbReference type="EMBL" id="GER29607.1"/>
    </source>
</evidence>
<sequence>MLTPQRGVENWFYIQREESKNKIVRVSKRQQKTFGEVGGMCLVIGMLLPVMRKRGERLENLNPDLLMAGGCGWDEELVKVGSFSQQGNRSAIAVVLNLLPINLRLGLGIRLPSSSDRRL</sequence>
<dbReference type="AlphaFoldDB" id="A0A5A7PB11"/>
<gene>
    <name evidence="1" type="ORF">STAS_05485</name>
</gene>